<feature type="domain" description="C2" evidence="14">
    <location>
        <begin position="534"/>
        <end position="670"/>
    </location>
</feature>
<evidence type="ECO:0000256" key="10">
    <source>
        <dbReference type="ARBA" id="ARBA00023121"/>
    </source>
</evidence>
<keyword evidence="5" id="KW-0479">Metal-binding</keyword>
<dbReference type="Proteomes" id="UP001491310">
    <property type="component" value="Unassembled WGS sequence"/>
</dbReference>
<keyword evidence="7" id="KW-0106">Calcium</keyword>
<keyword evidence="17" id="KW-1185">Reference proteome</keyword>
<accession>A0ABR2YD07</accession>
<dbReference type="SUPFAM" id="SSF49562">
    <property type="entry name" value="C2 domain (Calcium/lipid-binding domain, CaLB)"/>
    <property type="match status" value="2"/>
</dbReference>
<dbReference type="CDD" id="cd21677">
    <property type="entry name" value="SMP_SYT"/>
    <property type="match status" value="1"/>
</dbReference>
<evidence type="ECO:0000256" key="2">
    <source>
        <dbReference type="ARBA" id="ARBA00006996"/>
    </source>
</evidence>
<evidence type="ECO:0000256" key="9">
    <source>
        <dbReference type="ARBA" id="ARBA00023055"/>
    </source>
</evidence>
<evidence type="ECO:0000256" key="7">
    <source>
        <dbReference type="ARBA" id="ARBA00022837"/>
    </source>
</evidence>
<evidence type="ECO:0000256" key="11">
    <source>
        <dbReference type="ARBA" id="ARBA00023136"/>
    </source>
</evidence>
<evidence type="ECO:0000256" key="3">
    <source>
        <dbReference type="ARBA" id="ARBA00022448"/>
    </source>
</evidence>
<dbReference type="PROSITE" id="PS51847">
    <property type="entry name" value="SMP"/>
    <property type="match status" value="1"/>
</dbReference>
<proteinExistence type="inferred from homology"/>
<dbReference type="PANTHER" id="PTHR10774">
    <property type="entry name" value="EXTENDED SYNAPTOTAGMIN-RELATED"/>
    <property type="match status" value="1"/>
</dbReference>
<evidence type="ECO:0008006" key="18">
    <source>
        <dbReference type="Google" id="ProtNLM"/>
    </source>
</evidence>
<comment type="similarity">
    <text evidence="2">Belongs to the synaptotagmin family.</text>
</comment>
<keyword evidence="6" id="KW-0677">Repeat</keyword>
<dbReference type="EMBL" id="JALJOT010000015">
    <property type="protein sequence ID" value="KAK9902743.1"/>
    <property type="molecule type" value="Genomic_DNA"/>
</dbReference>
<feature type="domain" description="C2" evidence="14">
    <location>
        <begin position="335"/>
        <end position="452"/>
    </location>
</feature>
<protein>
    <recommendedName>
        <fullName evidence="18">C2 domain-containing protein</fullName>
    </recommendedName>
</protein>
<dbReference type="Gene3D" id="2.60.40.150">
    <property type="entry name" value="C2 domain"/>
    <property type="match status" value="2"/>
</dbReference>
<keyword evidence="9" id="KW-0445">Lipid transport</keyword>
<keyword evidence="11 13" id="KW-0472">Membrane</keyword>
<evidence type="ECO:0000256" key="13">
    <source>
        <dbReference type="SAM" id="Phobius"/>
    </source>
</evidence>
<feature type="region of interest" description="Disordered" evidence="12">
    <location>
        <begin position="520"/>
        <end position="539"/>
    </location>
</feature>
<evidence type="ECO:0000259" key="15">
    <source>
        <dbReference type="PROSITE" id="PS51847"/>
    </source>
</evidence>
<evidence type="ECO:0000313" key="16">
    <source>
        <dbReference type="EMBL" id="KAK9902743.1"/>
    </source>
</evidence>
<feature type="region of interest" description="Disordered" evidence="12">
    <location>
        <begin position="16"/>
        <end position="37"/>
    </location>
</feature>
<feature type="domain" description="SMP-LTD" evidence="15">
    <location>
        <begin position="144"/>
        <end position="342"/>
    </location>
</feature>
<dbReference type="SMART" id="SM00239">
    <property type="entry name" value="C2"/>
    <property type="match status" value="2"/>
</dbReference>
<dbReference type="InterPro" id="IPR039010">
    <property type="entry name" value="Synaptotagmin_SMP"/>
</dbReference>
<organism evidence="16 17">
    <name type="scientific">Coccomyxa subellipsoidea</name>
    <dbReference type="NCBI Taxonomy" id="248742"/>
    <lineage>
        <taxon>Eukaryota</taxon>
        <taxon>Viridiplantae</taxon>
        <taxon>Chlorophyta</taxon>
        <taxon>core chlorophytes</taxon>
        <taxon>Trebouxiophyceae</taxon>
        <taxon>Trebouxiophyceae incertae sedis</taxon>
        <taxon>Coccomyxaceae</taxon>
        <taxon>Coccomyxa</taxon>
    </lineage>
</organism>
<dbReference type="Pfam" id="PF00168">
    <property type="entry name" value="C2"/>
    <property type="match status" value="2"/>
</dbReference>
<sequence length="692" mass="77587">MSTTIHRLYRAAQPSADDLSRAVHPPSTSAATSAGHGSRDYALKGNASEAAVCDVAVHPPQLKHLVAAVQEKLHRFGWFEMWLGLLMALMLVGALGYMGWAWNERKRKRDEFRTAHNLEHNIEPRFLARLLGEEYTPSWVKYPDYERMGWVNDVIVHLWPHVSAAAAVTVRDMAEPLLAQNKPKWISKVGLHTFTLGDIPPRVSGCKVFRREGVQQEVLVEMDFTWAGNQKFQLQINPLPNLPVPLGIGQLIAEWLGMRVGVSDINLHGRVRINMRPLMAKLPIVGGVKISLVDPPELSYALILQGGDITFLPGLEVFINSIIKDAVLRPFVWPDGYTIPLAPGGGREMPAGLLYVKVIEAEHLPNMDILSKTDAYVVLFVRGRRKRKTKIAWNSLHPRWDEGFEMLVHDPEQQELHAVLYNHSSFGTDEEIGRVTFPLKDLPPGEEKDLWLEIGPPEGSKKGNPLGQGIRVVRKVGRTVEQTLTSAATLGCLQKRDEKPQLHIEATFYRVGAEEVKAVSRGDSSQQVEEEAAQTGESSVARNPRVINMLRGGILYVKIVKSMQETEDGIPARASQVRVQVGNDEKRTAEAEGRENADWEEVLEFAVGGDLVDKPDEQIDVEVWDYHWVNKPGNLTWGPVIGQPDFTGAGWVEVPLKQVVERRTMHEVWRLNDVPYGSIEMELQWLPILEES</sequence>
<keyword evidence="3" id="KW-0813">Transport</keyword>
<evidence type="ECO:0000256" key="8">
    <source>
        <dbReference type="ARBA" id="ARBA00022989"/>
    </source>
</evidence>
<evidence type="ECO:0000256" key="4">
    <source>
        <dbReference type="ARBA" id="ARBA00022692"/>
    </source>
</evidence>
<dbReference type="PROSITE" id="PS50004">
    <property type="entry name" value="C2"/>
    <property type="match status" value="2"/>
</dbReference>
<dbReference type="InterPro" id="IPR035892">
    <property type="entry name" value="C2_domain_sf"/>
</dbReference>
<evidence type="ECO:0000256" key="12">
    <source>
        <dbReference type="SAM" id="MobiDB-lite"/>
    </source>
</evidence>
<dbReference type="InterPro" id="IPR031468">
    <property type="entry name" value="SMP_LBD"/>
</dbReference>
<keyword evidence="10" id="KW-0446">Lipid-binding</keyword>
<evidence type="ECO:0000259" key="14">
    <source>
        <dbReference type="PROSITE" id="PS50004"/>
    </source>
</evidence>
<name>A0ABR2YD07_9CHLO</name>
<evidence type="ECO:0000256" key="1">
    <source>
        <dbReference type="ARBA" id="ARBA00004167"/>
    </source>
</evidence>
<comment type="subcellular location">
    <subcellularLocation>
        <location evidence="1">Membrane</location>
        <topology evidence="1">Single-pass membrane protein</topology>
    </subcellularLocation>
</comment>
<evidence type="ECO:0000256" key="5">
    <source>
        <dbReference type="ARBA" id="ARBA00022723"/>
    </source>
</evidence>
<dbReference type="PANTHER" id="PTHR10774:SF190">
    <property type="entry name" value="C2 CALCIUM_LIPID-BINDING ENDONUCLEASE_EXONUCLEASE_PHOSPHATASE-RELATED"/>
    <property type="match status" value="1"/>
</dbReference>
<reference evidence="16 17" key="1">
    <citation type="journal article" date="2024" name="Nat. Commun.">
        <title>Phylogenomics reveals the evolutionary origins of lichenization in chlorophyte algae.</title>
        <authorList>
            <person name="Puginier C."/>
            <person name="Libourel C."/>
            <person name="Otte J."/>
            <person name="Skaloud P."/>
            <person name="Haon M."/>
            <person name="Grisel S."/>
            <person name="Petersen M."/>
            <person name="Berrin J.G."/>
            <person name="Delaux P.M."/>
            <person name="Dal Grande F."/>
            <person name="Keller J."/>
        </authorList>
    </citation>
    <scope>NUCLEOTIDE SEQUENCE [LARGE SCALE GENOMIC DNA]</scope>
    <source>
        <strain evidence="16 17">SAG 216-7</strain>
    </source>
</reference>
<dbReference type="InterPro" id="IPR000008">
    <property type="entry name" value="C2_dom"/>
</dbReference>
<evidence type="ECO:0000256" key="6">
    <source>
        <dbReference type="ARBA" id="ARBA00022737"/>
    </source>
</evidence>
<dbReference type="CDD" id="cd00030">
    <property type="entry name" value="C2"/>
    <property type="match status" value="1"/>
</dbReference>
<feature type="compositionally biased region" description="Low complexity" evidence="12">
    <location>
        <begin position="24"/>
        <end position="36"/>
    </location>
</feature>
<keyword evidence="8 13" id="KW-1133">Transmembrane helix</keyword>
<gene>
    <name evidence="16" type="ORF">WJX75_004558</name>
</gene>
<keyword evidence="4 13" id="KW-0812">Transmembrane</keyword>
<feature type="transmembrane region" description="Helical" evidence="13">
    <location>
        <begin position="82"/>
        <end position="102"/>
    </location>
</feature>
<evidence type="ECO:0000313" key="17">
    <source>
        <dbReference type="Proteomes" id="UP001491310"/>
    </source>
</evidence>
<dbReference type="InterPro" id="IPR045050">
    <property type="entry name" value="Synaptotagmin_plant"/>
</dbReference>
<comment type="caution">
    <text evidence="16">The sequence shown here is derived from an EMBL/GenBank/DDBJ whole genome shotgun (WGS) entry which is preliminary data.</text>
</comment>
<dbReference type="Pfam" id="PF17047">
    <property type="entry name" value="SMP_LBD"/>
    <property type="match status" value="1"/>
</dbReference>